<dbReference type="GeneID" id="7847067"/>
<sequence length="317" mass="36550">MKKSNQRTKINCVQGLDCSKFSCSSNCVKCLNQKYCTQCEYGYFIYQPTYDTSVQFCVKCPLANETNIVSNQYCAECILSPQLWQYNLKCEKVITQNGSRDIVSSNLNNYLFYLAEKVNNQVEFVVNAQKDMYSIQRSSPALNVLIKFRIAFHVNMCPIYQYAYRVFKNIICNQSMAQQKTNSAYNAVKHLQDAKYVILMDAFIAKMVIQSKLVNKIIKQLVNSSFNVQHQTVKQQIQIKRNAQSVISLLNKIVVYVKQTFQIILIHVQVTVINTSNITINQVIPANRAVKIVWYVMKQDVLNVRKIMNQIAKISAY</sequence>
<dbReference type="Proteomes" id="UP000009168">
    <property type="component" value="Unassembled WGS sequence"/>
</dbReference>
<gene>
    <name evidence="1" type="ORF">TTHERM_00732500</name>
</gene>
<protein>
    <submittedName>
        <fullName evidence="1">Uncharacterized protein</fullName>
    </submittedName>
</protein>
<dbReference type="AlphaFoldDB" id="Q245G1"/>
<accession>Q245G1</accession>
<evidence type="ECO:0000313" key="1">
    <source>
        <dbReference type="EMBL" id="EAS03403.2"/>
    </source>
</evidence>
<keyword evidence="2" id="KW-1185">Reference proteome</keyword>
<proteinExistence type="predicted"/>
<reference evidence="2" key="1">
    <citation type="journal article" date="2006" name="PLoS Biol.">
        <title>Macronuclear genome sequence of the ciliate Tetrahymena thermophila, a model eukaryote.</title>
        <authorList>
            <person name="Eisen J.A."/>
            <person name="Coyne R.S."/>
            <person name="Wu M."/>
            <person name="Wu D."/>
            <person name="Thiagarajan M."/>
            <person name="Wortman J.R."/>
            <person name="Badger J.H."/>
            <person name="Ren Q."/>
            <person name="Amedeo P."/>
            <person name="Jones K.M."/>
            <person name="Tallon L.J."/>
            <person name="Delcher A.L."/>
            <person name="Salzberg S.L."/>
            <person name="Silva J.C."/>
            <person name="Haas B.J."/>
            <person name="Majoros W.H."/>
            <person name="Farzad M."/>
            <person name="Carlton J.M."/>
            <person name="Smith R.K. Jr."/>
            <person name="Garg J."/>
            <person name="Pearlman R.E."/>
            <person name="Karrer K.M."/>
            <person name="Sun L."/>
            <person name="Manning G."/>
            <person name="Elde N.C."/>
            <person name="Turkewitz A.P."/>
            <person name="Asai D.J."/>
            <person name="Wilkes D.E."/>
            <person name="Wang Y."/>
            <person name="Cai H."/>
            <person name="Collins K."/>
            <person name="Stewart B.A."/>
            <person name="Lee S.R."/>
            <person name="Wilamowska K."/>
            <person name="Weinberg Z."/>
            <person name="Ruzzo W.L."/>
            <person name="Wloga D."/>
            <person name="Gaertig J."/>
            <person name="Frankel J."/>
            <person name="Tsao C.-C."/>
            <person name="Gorovsky M.A."/>
            <person name="Keeling P.J."/>
            <person name="Waller R.F."/>
            <person name="Patron N.J."/>
            <person name="Cherry J.M."/>
            <person name="Stover N.A."/>
            <person name="Krieger C.J."/>
            <person name="del Toro C."/>
            <person name="Ryder H.F."/>
            <person name="Williamson S.C."/>
            <person name="Barbeau R.A."/>
            <person name="Hamilton E.P."/>
            <person name="Orias E."/>
        </authorList>
    </citation>
    <scope>NUCLEOTIDE SEQUENCE [LARGE SCALE GENOMIC DNA]</scope>
    <source>
        <strain evidence="2">SB210</strain>
    </source>
</reference>
<dbReference type="EMBL" id="GG662485">
    <property type="protein sequence ID" value="EAS03403.2"/>
    <property type="molecule type" value="Genomic_DNA"/>
</dbReference>
<dbReference type="HOGENOM" id="CLU_864613_0_0_1"/>
<dbReference type="OrthoDB" id="6160128at2759"/>
<dbReference type="InParanoid" id="Q245G1"/>
<evidence type="ECO:0000313" key="2">
    <source>
        <dbReference type="Proteomes" id="UP000009168"/>
    </source>
</evidence>
<dbReference type="RefSeq" id="XP_001023648.2">
    <property type="nucleotide sequence ID" value="XM_001023648.2"/>
</dbReference>
<organism evidence="1 2">
    <name type="scientific">Tetrahymena thermophila (strain SB210)</name>
    <dbReference type="NCBI Taxonomy" id="312017"/>
    <lineage>
        <taxon>Eukaryota</taxon>
        <taxon>Sar</taxon>
        <taxon>Alveolata</taxon>
        <taxon>Ciliophora</taxon>
        <taxon>Intramacronucleata</taxon>
        <taxon>Oligohymenophorea</taxon>
        <taxon>Hymenostomatida</taxon>
        <taxon>Tetrahymenina</taxon>
        <taxon>Tetrahymenidae</taxon>
        <taxon>Tetrahymena</taxon>
    </lineage>
</organism>
<name>Q245G1_TETTS</name>
<dbReference type="KEGG" id="tet:TTHERM_00732500"/>